<dbReference type="Proteomes" id="UP001163046">
    <property type="component" value="Unassembled WGS sequence"/>
</dbReference>
<keyword evidence="2" id="KW-1185">Reference proteome</keyword>
<proteinExistence type="predicted"/>
<evidence type="ECO:0000313" key="1">
    <source>
        <dbReference type="EMBL" id="KAJ7375862.1"/>
    </source>
</evidence>
<dbReference type="AlphaFoldDB" id="A0A9W9Z6E7"/>
<gene>
    <name evidence="1" type="ORF">OS493_038392</name>
</gene>
<comment type="caution">
    <text evidence="1">The sequence shown here is derived from an EMBL/GenBank/DDBJ whole genome shotgun (WGS) entry which is preliminary data.</text>
</comment>
<reference evidence="1" key="1">
    <citation type="submission" date="2023-01" db="EMBL/GenBank/DDBJ databases">
        <title>Genome assembly of the deep-sea coral Lophelia pertusa.</title>
        <authorList>
            <person name="Herrera S."/>
            <person name="Cordes E."/>
        </authorList>
    </citation>
    <scope>NUCLEOTIDE SEQUENCE</scope>
    <source>
        <strain evidence="1">USNM1676648</strain>
        <tissue evidence="1">Polyp</tissue>
    </source>
</reference>
<accession>A0A9W9Z6E7</accession>
<evidence type="ECO:0000313" key="2">
    <source>
        <dbReference type="Proteomes" id="UP001163046"/>
    </source>
</evidence>
<protein>
    <submittedName>
        <fullName evidence="1">Uncharacterized protein</fullName>
    </submittedName>
</protein>
<dbReference type="EMBL" id="MU826445">
    <property type="protein sequence ID" value="KAJ7375862.1"/>
    <property type="molecule type" value="Genomic_DNA"/>
</dbReference>
<sequence>MDERIVARLAESEADPDDVNIDSHLQILREAHKHETQAKEYLEQVTATQEYVTYLVATSRLDMDAAQAHPVILATPGGNSAIATKGSTRGEEYRKALQCRH</sequence>
<organism evidence="1 2">
    <name type="scientific">Desmophyllum pertusum</name>
    <dbReference type="NCBI Taxonomy" id="174260"/>
    <lineage>
        <taxon>Eukaryota</taxon>
        <taxon>Metazoa</taxon>
        <taxon>Cnidaria</taxon>
        <taxon>Anthozoa</taxon>
        <taxon>Hexacorallia</taxon>
        <taxon>Scleractinia</taxon>
        <taxon>Caryophylliina</taxon>
        <taxon>Caryophylliidae</taxon>
        <taxon>Desmophyllum</taxon>
    </lineage>
</organism>
<name>A0A9W9Z6E7_9CNID</name>